<feature type="compositionally biased region" description="Basic residues" evidence="1">
    <location>
        <begin position="167"/>
        <end position="180"/>
    </location>
</feature>
<feature type="compositionally biased region" description="Basic residues" evidence="1">
    <location>
        <begin position="1"/>
        <end position="18"/>
    </location>
</feature>
<feature type="region of interest" description="Disordered" evidence="1">
    <location>
        <begin position="96"/>
        <end position="180"/>
    </location>
</feature>
<protein>
    <submittedName>
        <fullName evidence="2">Transposon ty3-g Gag-Pol polyprotein</fullName>
    </submittedName>
</protein>
<organism evidence="2 3">
    <name type="scientific">Plakobranchus ocellatus</name>
    <dbReference type="NCBI Taxonomy" id="259542"/>
    <lineage>
        <taxon>Eukaryota</taxon>
        <taxon>Metazoa</taxon>
        <taxon>Spiralia</taxon>
        <taxon>Lophotrochozoa</taxon>
        <taxon>Mollusca</taxon>
        <taxon>Gastropoda</taxon>
        <taxon>Heterobranchia</taxon>
        <taxon>Euthyneura</taxon>
        <taxon>Panpulmonata</taxon>
        <taxon>Sacoglossa</taxon>
        <taxon>Placobranchoidea</taxon>
        <taxon>Plakobranchidae</taxon>
        <taxon>Plakobranchus</taxon>
    </lineage>
</organism>
<comment type="caution">
    <text evidence="2">The sequence shown here is derived from an EMBL/GenBank/DDBJ whole genome shotgun (WGS) entry which is preliminary data.</text>
</comment>
<sequence>MGRKLRTKLPCLKSHHQTKNFQQELKQMKENQRQQRKHHHRGFDLQPLEAGDDVFMRNQADTHWTPAKVIKKAIEPRSYILQQGKATYRRNRRQILKPNSKSFQHSTSVIRDDEEDQFPDFPDDLVRHSNEPPMPTSPHVTSSAHSNTAGTQTTSLNQTDQNTRTTRSGRRITIPKKLNL</sequence>
<feature type="compositionally biased region" description="Acidic residues" evidence="1">
    <location>
        <begin position="112"/>
        <end position="123"/>
    </location>
</feature>
<dbReference type="PANTHER" id="PTHR33244:SF3">
    <property type="entry name" value="PEPTIDASE A2 DOMAIN-CONTAINING PROTEIN"/>
    <property type="match status" value="1"/>
</dbReference>
<name>A0AAV3ZV11_9GAST</name>
<keyword evidence="3" id="KW-1185">Reference proteome</keyword>
<reference evidence="2 3" key="1">
    <citation type="journal article" date="2021" name="Elife">
        <title>Chloroplast acquisition without the gene transfer in kleptoplastic sea slugs, Plakobranchus ocellatus.</title>
        <authorList>
            <person name="Maeda T."/>
            <person name="Takahashi S."/>
            <person name="Yoshida T."/>
            <person name="Shimamura S."/>
            <person name="Takaki Y."/>
            <person name="Nagai Y."/>
            <person name="Toyoda A."/>
            <person name="Suzuki Y."/>
            <person name="Arimoto A."/>
            <person name="Ishii H."/>
            <person name="Satoh N."/>
            <person name="Nishiyama T."/>
            <person name="Hasebe M."/>
            <person name="Maruyama T."/>
            <person name="Minagawa J."/>
            <person name="Obokata J."/>
            <person name="Shigenobu S."/>
        </authorList>
    </citation>
    <scope>NUCLEOTIDE SEQUENCE [LARGE SCALE GENOMIC DNA]</scope>
</reference>
<dbReference type="AlphaFoldDB" id="A0AAV3ZV11"/>
<accession>A0AAV3ZV11</accession>
<feature type="region of interest" description="Disordered" evidence="1">
    <location>
        <begin position="1"/>
        <end position="40"/>
    </location>
</feature>
<evidence type="ECO:0000313" key="3">
    <source>
        <dbReference type="Proteomes" id="UP000735302"/>
    </source>
</evidence>
<dbReference type="Proteomes" id="UP000735302">
    <property type="component" value="Unassembled WGS sequence"/>
</dbReference>
<proteinExistence type="predicted"/>
<dbReference type="PANTHER" id="PTHR33244">
    <property type="entry name" value="INTEGRASE CATALYTIC DOMAIN-CONTAINING PROTEIN-RELATED"/>
    <property type="match status" value="1"/>
</dbReference>
<dbReference type="EMBL" id="BLXT01003657">
    <property type="protein sequence ID" value="GFO02816.1"/>
    <property type="molecule type" value="Genomic_DNA"/>
</dbReference>
<evidence type="ECO:0000313" key="2">
    <source>
        <dbReference type="EMBL" id="GFO02816.1"/>
    </source>
</evidence>
<evidence type="ECO:0000256" key="1">
    <source>
        <dbReference type="SAM" id="MobiDB-lite"/>
    </source>
</evidence>
<gene>
    <name evidence="2" type="ORF">PoB_002932100</name>
</gene>
<feature type="compositionally biased region" description="Polar residues" evidence="1">
    <location>
        <begin position="97"/>
        <end position="109"/>
    </location>
</feature>
<feature type="compositionally biased region" description="Polar residues" evidence="1">
    <location>
        <begin position="138"/>
        <end position="162"/>
    </location>
</feature>